<dbReference type="Pfam" id="PF03816">
    <property type="entry name" value="LytR_cpsA_psr"/>
    <property type="match status" value="1"/>
</dbReference>
<evidence type="ECO:0000313" key="3">
    <source>
        <dbReference type="EMBL" id="AHF24703.1"/>
    </source>
</evidence>
<evidence type="ECO:0000259" key="2">
    <source>
        <dbReference type="Pfam" id="PF03816"/>
    </source>
</evidence>
<dbReference type="EMBL" id="KC246803">
    <property type="protein sequence ID" value="AHF24703.1"/>
    <property type="molecule type" value="Genomic_DNA"/>
</dbReference>
<accession>W0FIQ8</accession>
<dbReference type="PANTHER" id="PTHR33392:SF6">
    <property type="entry name" value="POLYISOPRENYL-TEICHOIC ACID--PEPTIDOGLYCAN TEICHOIC ACID TRANSFERASE TAGU"/>
    <property type="match status" value="1"/>
</dbReference>
<protein>
    <submittedName>
        <fullName evidence="3">Transcriptional regulator</fullName>
    </submittedName>
</protein>
<comment type="similarity">
    <text evidence="1">Belongs to the LytR/CpsA/Psr (LCP) family.</text>
</comment>
<sequence>MLLFFCVFFICQVKKRNDELAAEPGMTGSGQAVSSFETGGSFDSYSDIYEGEDEVEIVFYNGQAYRAKDDLETVLFLGIDTFGESETVSNQNNNGLQADTIMLFVIDNDEQEYSILQLDRGTMTRITVLGSLGDFVRYDTAQLCFAHTYGDGLLQSCRLTADAVQYLLLDTRIDHYLSLSMDSIAILNDQVGGVTVTIPEDMTEVDPAMEEGATITLQGSQAETFVRSRMALEDDSNLFRMERQRIYMQAWQELASRRVNEDGTFALQLITVLSDYMVSDMTAGELSDLADILSEYTPTGIYTLEGETVSGERWVEFYPDEESVRSTIMELFYEEYDLSGQA</sequence>
<organism evidence="3">
    <name type="scientific">uncultured bacterium Contig783</name>
    <dbReference type="NCBI Taxonomy" id="1393612"/>
    <lineage>
        <taxon>Bacteria</taxon>
        <taxon>environmental samples</taxon>
    </lineage>
</organism>
<name>W0FIQ8_9BACT</name>
<dbReference type="AlphaFoldDB" id="W0FIQ8"/>
<dbReference type="InterPro" id="IPR004474">
    <property type="entry name" value="LytR_CpsA_psr"/>
</dbReference>
<dbReference type="Gene3D" id="3.40.630.190">
    <property type="entry name" value="LCP protein"/>
    <property type="match status" value="1"/>
</dbReference>
<reference evidence="3" key="1">
    <citation type="journal article" date="2013" name="PLoS ONE">
        <title>Metagenomic insights into the carbohydrate-active enzymes carried by the microorganisms adhering to solid digesta in the rumen of cows.</title>
        <authorList>
            <person name="Wang L."/>
            <person name="Hatem A."/>
            <person name="Catalyurek U.V."/>
            <person name="Morrison M."/>
            <person name="Yu Z."/>
        </authorList>
    </citation>
    <scope>NUCLEOTIDE SEQUENCE</scope>
</reference>
<dbReference type="InterPro" id="IPR050922">
    <property type="entry name" value="LytR/CpsA/Psr_CW_biosynth"/>
</dbReference>
<feature type="domain" description="Cell envelope-related transcriptional attenuator" evidence="2">
    <location>
        <begin position="98"/>
        <end position="251"/>
    </location>
</feature>
<evidence type="ECO:0000256" key="1">
    <source>
        <dbReference type="ARBA" id="ARBA00006068"/>
    </source>
</evidence>
<proteinExistence type="inferred from homology"/>
<dbReference type="PANTHER" id="PTHR33392">
    <property type="entry name" value="POLYISOPRENYL-TEICHOIC ACID--PEPTIDOGLYCAN TEICHOIC ACID TRANSFERASE TAGU"/>
    <property type="match status" value="1"/>
</dbReference>